<dbReference type="InterPro" id="IPR012337">
    <property type="entry name" value="RNaseH-like_sf"/>
</dbReference>
<dbReference type="InterPro" id="IPR036844">
    <property type="entry name" value="Hint_dom_sf"/>
</dbReference>
<dbReference type="PRINTS" id="PR00379">
    <property type="entry name" value="INTEIN"/>
</dbReference>
<dbReference type="SUPFAM" id="SSF55608">
    <property type="entry name" value="Homing endonucleases"/>
    <property type="match status" value="1"/>
</dbReference>
<dbReference type="GO" id="GO:0006261">
    <property type="term" value="P:DNA-templated DNA replication"/>
    <property type="evidence" value="ECO:0007669"/>
    <property type="project" value="InterPro"/>
</dbReference>
<dbReference type="InterPro" id="IPR030934">
    <property type="entry name" value="Intein_C"/>
</dbReference>
<dbReference type="EMBL" id="LAZR01000158">
    <property type="protein sequence ID" value="KKN85551.1"/>
    <property type="molecule type" value="Genomic_DNA"/>
</dbReference>
<dbReference type="InterPro" id="IPR006141">
    <property type="entry name" value="Intein_N"/>
</dbReference>
<dbReference type="InterPro" id="IPR043502">
    <property type="entry name" value="DNA/RNA_pol_sf"/>
</dbReference>
<dbReference type="AlphaFoldDB" id="A0A0F9WHX7"/>
<sequence>MPKVLTFIDKGSSQELHLNTLKSLMTNVIEIPEDELSFEYWSGTEAAVDSIGSHSPDIVFVCGEEALNHTFRIKGIKRMSGQIKEWNGVMTVLLLSPGYITSHPSELAPYAEAIQKAYMIASGEKFNEPENEFEIIHTFKELLPYLPYLSNASWVSFDFETTTLTDMATFDPNFRLRGLALTYQIGSAIFLDLENMSADDLRHVAMALDEKVFGNPDIVKIGHNVKFDMHCAVVMGIKRFEGAFHCTMLMSQLLDENTPNGLKYQVSVYFPAFAGYENKLQGTSWESIPVERLAPYAALDSDLTLRLYLLFTNIMLEEHPRIYNLFRNLTAPATKALFQAEQNGMLIDKNYIDQAILQTEADIIAQEYKLRKNKTVKKYQAHKDIVFKNSMIAKLEDKILREGEREFAETPADRRDKRVINIQEEIIHEEDAGRVSILMLRIAKEKAKVYGGIAEAASVKRIQTMKLQIDAWKTGSVSSSDLLNFGSPAQMNELIYSDEGFNFDYPEDPITGELKSGTGKDVLNYIADRSGFLDNLLAYRQLTKILSTYLISIRDKVGKDGRIHTSFNQHIAKTGRLSSSKPNLQNQITRTKYEIVEKAVGRVKGSFSVPFGHTLLQADYSQAELRLIAHYSQDKQMMQTYLDDQDLHELTAANVKGLSLSKWKELDDKEKKESRFEAKSENFGLCLSEETAVITDRGTILIKEVVVGDKVLTHKGNWQEVTDTQCLTADTLYNINTRSGKNIKCTGDHMMYVCFPSANGLKVKYGWVRAEDMELGMYLVNNHYEGYHGDSNFGEDLSLFIGWYLSEGGSQGNNGKISQIEKSNPDVYKRMRKILCPKYSYRIAKYAHNVEYFAISSDIMRNVLGKYIDYRLKAEDKTFSHLIPALSREDKRYILAGLWDGDGSISMRGKAKLTIQYTSISKDLLSDIQECLYSFGIPSKIYGYDDYMYSLNIIGSVGRSLFLDLIPTVKANRVEYRSSRQYFAEELITSINTFKHADKVYDLTVDQDNSFIANNLVSHNCYGMSAGGYRDYARVQYGIIMGKRKAEQRRDDFFKLYPGLKEYHKTYIAKAYKFGHVRTMFGRKVRLPDLKNFNRFKVGHAERNAINSPIQGTAGEMTIFAFTLLQPLLELLLDERVIFINTIHDSILYYVPDDILEETILLIKTVMENLPIETYFDRTLSLPMKVDFERSKESWGKLAA</sequence>
<dbReference type="PROSITE" id="PS50818">
    <property type="entry name" value="INTEIN_C_TER"/>
    <property type="match status" value="1"/>
</dbReference>
<dbReference type="GO" id="GO:0003677">
    <property type="term" value="F:DNA binding"/>
    <property type="evidence" value="ECO:0007669"/>
    <property type="project" value="InterPro"/>
</dbReference>
<keyword evidence="2" id="KW-0068">Autocatalytic cleavage</keyword>
<dbReference type="InterPro" id="IPR027434">
    <property type="entry name" value="Homing_endonucl"/>
</dbReference>
<dbReference type="InterPro" id="IPR003587">
    <property type="entry name" value="Hint_dom_N"/>
</dbReference>
<dbReference type="SMART" id="SM00482">
    <property type="entry name" value="POLAc"/>
    <property type="match status" value="1"/>
</dbReference>
<dbReference type="InterPro" id="IPR002562">
    <property type="entry name" value="3'-5'_exonuclease_dom"/>
</dbReference>
<dbReference type="GO" id="GO:0004519">
    <property type="term" value="F:endonuclease activity"/>
    <property type="evidence" value="ECO:0007669"/>
    <property type="project" value="InterPro"/>
</dbReference>
<dbReference type="Pfam" id="PF01612">
    <property type="entry name" value="DNA_pol_A_exo1"/>
    <property type="match status" value="1"/>
</dbReference>
<comment type="caution">
    <text evidence="5">The sequence shown here is derived from an EMBL/GenBank/DDBJ whole genome shotgun (WGS) entry which is preliminary data.</text>
</comment>
<dbReference type="PRINTS" id="PR00868">
    <property type="entry name" value="DNAPOLI"/>
</dbReference>
<dbReference type="Gene3D" id="2.170.16.10">
    <property type="entry name" value="Hedgehog/Intein (Hint) domain"/>
    <property type="match status" value="1"/>
</dbReference>
<dbReference type="InterPro" id="IPR004860">
    <property type="entry name" value="LAGLIDADG_dom"/>
</dbReference>
<dbReference type="GO" id="GO:0003887">
    <property type="term" value="F:DNA-directed DNA polymerase activity"/>
    <property type="evidence" value="ECO:0007669"/>
    <property type="project" value="InterPro"/>
</dbReference>
<dbReference type="InterPro" id="IPR002298">
    <property type="entry name" value="DNA_polymerase_A"/>
</dbReference>
<proteinExistence type="predicted"/>
<dbReference type="PANTHER" id="PTHR10133:SF27">
    <property type="entry name" value="DNA POLYMERASE NU"/>
    <property type="match status" value="1"/>
</dbReference>
<dbReference type="Gene3D" id="1.20.1060.10">
    <property type="entry name" value="Taq DNA Polymerase, Chain T, domain 4"/>
    <property type="match status" value="1"/>
</dbReference>
<evidence type="ECO:0000256" key="1">
    <source>
        <dbReference type="ARBA" id="ARBA00022705"/>
    </source>
</evidence>
<gene>
    <name evidence="5" type="ORF">LCGC14_0278740</name>
</gene>
<dbReference type="Gene3D" id="1.10.150.20">
    <property type="entry name" value="5' to 3' exonuclease, C-terminal subdomain"/>
    <property type="match status" value="1"/>
</dbReference>
<dbReference type="PROSITE" id="PS50819">
    <property type="entry name" value="INTEIN_ENDONUCLEASE"/>
    <property type="match status" value="1"/>
</dbReference>
<dbReference type="InterPro" id="IPR006142">
    <property type="entry name" value="INTEIN"/>
</dbReference>
<dbReference type="SUPFAM" id="SSF56672">
    <property type="entry name" value="DNA/RNA polymerases"/>
    <property type="match status" value="2"/>
</dbReference>
<dbReference type="NCBIfam" id="TIGR01443">
    <property type="entry name" value="intein_Cterm"/>
    <property type="match status" value="1"/>
</dbReference>
<dbReference type="SMART" id="SM00305">
    <property type="entry name" value="HintC"/>
    <property type="match status" value="1"/>
</dbReference>
<feature type="domain" description="DOD-type homing endonuclease" evidence="4">
    <location>
        <begin position="800"/>
        <end position="937"/>
    </location>
</feature>
<dbReference type="InterPro" id="IPR003586">
    <property type="entry name" value="Hint_dom_C"/>
</dbReference>
<dbReference type="PANTHER" id="PTHR10133">
    <property type="entry name" value="DNA POLYMERASE I"/>
    <property type="match status" value="1"/>
</dbReference>
<accession>A0A0F9WHX7</accession>
<dbReference type="GO" id="GO:0008408">
    <property type="term" value="F:3'-5' exonuclease activity"/>
    <property type="evidence" value="ECO:0007669"/>
    <property type="project" value="InterPro"/>
</dbReference>
<evidence type="ECO:0000259" key="4">
    <source>
        <dbReference type="PROSITE" id="PS50819"/>
    </source>
</evidence>
<dbReference type="Gene3D" id="3.30.420.10">
    <property type="entry name" value="Ribonuclease H-like superfamily/Ribonuclease H"/>
    <property type="match status" value="1"/>
</dbReference>
<keyword evidence="1" id="KW-0235">DNA replication</keyword>
<dbReference type="InterPro" id="IPR036397">
    <property type="entry name" value="RNaseH_sf"/>
</dbReference>
<evidence type="ECO:0000313" key="5">
    <source>
        <dbReference type="EMBL" id="KKN85551.1"/>
    </source>
</evidence>
<dbReference type="PROSITE" id="PS50817">
    <property type="entry name" value="INTEIN_N_TER"/>
    <property type="match status" value="1"/>
</dbReference>
<dbReference type="Pfam" id="PF14528">
    <property type="entry name" value="LAGLIDADG_3"/>
    <property type="match status" value="1"/>
</dbReference>
<dbReference type="Pfam" id="PF14890">
    <property type="entry name" value="Intein_splicing"/>
    <property type="match status" value="1"/>
</dbReference>
<dbReference type="Gene3D" id="3.10.28.10">
    <property type="entry name" value="Homing endonucleases"/>
    <property type="match status" value="1"/>
</dbReference>
<dbReference type="CDD" id="cd00081">
    <property type="entry name" value="Hint"/>
    <property type="match status" value="2"/>
</dbReference>
<dbReference type="SMART" id="SM00306">
    <property type="entry name" value="HintN"/>
    <property type="match status" value="1"/>
</dbReference>
<reference evidence="5" key="1">
    <citation type="journal article" date="2015" name="Nature">
        <title>Complex archaea that bridge the gap between prokaryotes and eukaryotes.</title>
        <authorList>
            <person name="Spang A."/>
            <person name="Saw J.H."/>
            <person name="Jorgensen S.L."/>
            <person name="Zaremba-Niedzwiedzka K."/>
            <person name="Martijn J."/>
            <person name="Lind A.E."/>
            <person name="van Eijk R."/>
            <person name="Schleper C."/>
            <person name="Guy L."/>
            <person name="Ettema T.J."/>
        </authorList>
    </citation>
    <scope>NUCLEOTIDE SEQUENCE</scope>
</reference>
<evidence type="ECO:0000256" key="2">
    <source>
        <dbReference type="ARBA" id="ARBA00022813"/>
    </source>
</evidence>
<dbReference type="InterPro" id="IPR004042">
    <property type="entry name" value="Intein_endonuc_central"/>
</dbReference>
<dbReference type="Gene3D" id="3.30.70.370">
    <property type="match status" value="2"/>
</dbReference>
<name>A0A0F9WHX7_9ZZZZ</name>
<keyword evidence="3" id="KW-0651">Protein splicing</keyword>
<dbReference type="InterPro" id="IPR001098">
    <property type="entry name" value="DNA-dir_DNA_pol_A_palm_dom"/>
</dbReference>
<evidence type="ECO:0000256" key="3">
    <source>
        <dbReference type="ARBA" id="ARBA00023000"/>
    </source>
</evidence>
<protein>
    <recommendedName>
        <fullName evidence="4">DOD-type homing endonuclease domain-containing protein</fullName>
    </recommendedName>
</protein>
<dbReference type="Pfam" id="PF00476">
    <property type="entry name" value="DNA_pol_A"/>
    <property type="match status" value="2"/>
</dbReference>
<dbReference type="GO" id="GO:0016539">
    <property type="term" value="P:intein-mediated protein splicing"/>
    <property type="evidence" value="ECO:0007669"/>
    <property type="project" value="InterPro"/>
</dbReference>
<dbReference type="SUPFAM" id="SSF53098">
    <property type="entry name" value="Ribonuclease H-like"/>
    <property type="match status" value="1"/>
</dbReference>
<organism evidence="5">
    <name type="scientific">marine sediment metagenome</name>
    <dbReference type="NCBI Taxonomy" id="412755"/>
    <lineage>
        <taxon>unclassified sequences</taxon>
        <taxon>metagenomes</taxon>
        <taxon>ecological metagenomes</taxon>
    </lineage>
</organism>
<dbReference type="GO" id="GO:0006302">
    <property type="term" value="P:double-strand break repair"/>
    <property type="evidence" value="ECO:0007669"/>
    <property type="project" value="TreeGrafter"/>
</dbReference>
<dbReference type="SUPFAM" id="SSF51294">
    <property type="entry name" value="Hedgehog/intein (Hint) domain"/>
    <property type="match status" value="1"/>
</dbReference>